<dbReference type="Proteomes" id="UP000887580">
    <property type="component" value="Unplaced"/>
</dbReference>
<accession>A0AC35F7N9</accession>
<sequence length="569" mass="64112">MSTKNDKFVEKSFTTSGNQYYNLNLNQSKKCGILIPVQLNNSKSNTDKYSAYKNPIASDLFEKNIKGSKKEKFGSAFTQSFTGAFKFQNPFEFPRQQNGDQKTEPEVAQFKASQKLPDSKQPSQQTGHNDGQIVQPQTSPGAALDVSKKDPKPATPTTKKDDATKSSKEKKSTKETGKSKIAEAAAKSTKSKKESTSKKEPEKKLQLKELIRKHLLAGSVRMEYELWELHQLLDMAKISMQKKSTLIDVRTPVNICGDIHGQYGDLMRIFNLYVGGIKCYFFFSGQYGDLMRIFNSCGLPFKSRYLFLGDYVDRGRHSLEVIVLLFACQIQFPNNIFLLRGNHELSNINRVYGFHAELRTRYRSVLDSKQLYDHFNEIFSEMPLAAIVEGKILCMHGGLSPELNHLDDIRKIKRPLMIVRGLAQDLLWADPESGVKGFQPNKIRAVSHVFGEDAVQSKTKQLGIDMVIRAHQVVEFGYAFFANRQLVTVFSAARYHEDLCNFAAVVQVDDKLELAFMQLKPSEFDQQKKEKIVATMDCDEENDDDNPGADKNNNNSKEAGKTEGGSAPA</sequence>
<protein>
    <submittedName>
        <fullName evidence="2">Serine/threonine-protein phosphatase</fullName>
    </submittedName>
</protein>
<name>A0AC35F7N9_9BILA</name>
<reference evidence="2" key="1">
    <citation type="submission" date="2022-11" db="UniProtKB">
        <authorList>
            <consortium name="WormBaseParasite"/>
        </authorList>
    </citation>
    <scope>IDENTIFICATION</scope>
</reference>
<organism evidence="1 2">
    <name type="scientific">Panagrolaimus sp. PS1159</name>
    <dbReference type="NCBI Taxonomy" id="55785"/>
    <lineage>
        <taxon>Eukaryota</taxon>
        <taxon>Metazoa</taxon>
        <taxon>Ecdysozoa</taxon>
        <taxon>Nematoda</taxon>
        <taxon>Chromadorea</taxon>
        <taxon>Rhabditida</taxon>
        <taxon>Tylenchina</taxon>
        <taxon>Panagrolaimomorpha</taxon>
        <taxon>Panagrolaimoidea</taxon>
        <taxon>Panagrolaimidae</taxon>
        <taxon>Panagrolaimus</taxon>
    </lineage>
</organism>
<evidence type="ECO:0000313" key="2">
    <source>
        <dbReference type="WBParaSite" id="PS1159_v2.g13967.t2"/>
    </source>
</evidence>
<proteinExistence type="predicted"/>
<evidence type="ECO:0000313" key="1">
    <source>
        <dbReference type="Proteomes" id="UP000887580"/>
    </source>
</evidence>
<dbReference type="WBParaSite" id="PS1159_v2.g13967.t2">
    <property type="protein sequence ID" value="PS1159_v2.g13967.t2"/>
    <property type="gene ID" value="PS1159_v2.g13967"/>
</dbReference>